<evidence type="ECO:0000256" key="6">
    <source>
        <dbReference type="ARBA" id="ARBA00022703"/>
    </source>
</evidence>
<evidence type="ECO:0000313" key="16">
    <source>
        <dbReference type="EMBL" id="VDD80694.1"/>
    </source>
</evidence>
<proteinExistence type="predicted"/>
<dbReference type="Gene3D" id="3.10.110.10">
    <property type="entry name" value="Ubiquitin Conjugating Enzyme"/>
    <property type="match status" value="1"/>
</dbReference>
<evidence type="ECO:0000256" key="11">
    <source>
        <dbReference type="ARBA" id="ARBA00039894"/>
    </source>
</evidence>
<sequence length="258" mass="28886">MSFGESASVSDWDPTRFQRGGDLSPTALIRIKMDLKKFYLDPPQGICVAPSGDDLGRIFALISGPPDTPYEGGFFLFLIAFPNDYPLSPPRVKILNTDGGTVRFGPNLYANGKVCLSIIGTWSGPQWTPTQNLSTVLVSIQSLMNSEPYYNEPGFENRREPKASATYNEIIKHETLRCAVCDVLERRIAFPDDIFEIVKHNFVEQYEDYVQICKMNSAKNGLRMNDPFGGCRGLFGFTAILNRLQTLKSKLLDKSDNH</sequence>
<evidence type="ECO:0000256" key="5">
    <source>
        <dbReference type="ARBA" id="ARBA00022679"/>
    </source>
</evidence>
<feature type="domain" description="UBC core" evidence="15">
    <location>
        <begin position="26"/>
        <end position="180"/>
    </location>
</feature>
<dbReference type="EMBL" id="UXSR01005284">
    <property type="protein sequence ID" value="VDD80694.1"/>
    <property type="molecule type" value="Genomic_DNA"/>
</dbReference>
<reference evidence="18" key="2">
    <citation type="submission" date="2019-11" db="UniProtKB">
        <authorList>
            <consortium name="WormBaseParasite"/>
        </authorList>
    </citation>
    <scope>IDENTIFICATION</scope>
</reference>
<dbReference type="AlphaFoldDB" id="A0A0R3UHA5"/>
<dbReference type="GO" id="GO:0043066">
    <property type="term" value="P:negative regulation of apoptotic process"/>
    <property type="evidence" value="ECO:0007669"/>
    <property type="project" value="TreeGrafter"/>
</dbReference>
<dbReference type="WBParaSite" id="MCU_002399-RA">
    <property type="protein sequence ID" value="MCU_002399-RA"/>
    <property type="gene ID" value="MCU_002399"/>
</dbReference>
<evidence type="ECO:0000256" key="8">
    <source>
        <dbReference type="ARBA" id="ARBA00022786"/>
    </source>
</evidence>
<evidence type="ECO:0000256" key="1">
    <source>
        <dbReference type="ARBA" id="ARBA00004123"/>
    </source>
</evidence>
<keyword evidence="9" id="KW-0067">ATP-binding</keyword>
<protein>
    <recommendedName>
        <fullName evidence="11">Ubiquitin-conjugating enzyme E2 Z</fullName>
        <ecNumber evidence="3">2.3.2.23</ecNumber>
    </recommendedName>
    <alternativeName>
        <fullName evidence="12">E2 ubiquitin-conjugating enzyme Z</fullName>
    </alternativeName>
    <alternativeName>
        <fullName evidence="14">Ubiquitin carrier protein Z</fullName>
    </alternativeName>
    <alternativeName>
        <fullName evidence="13">Ubiquitin-protein ligase Z</fullName>
    </alternativeName>
</protein>
<dbReference type="SUPFAM" id="SSF54495">
    <property type="entry name" value="UBC-like"/>
    <property type="match status" value="1"/>
</dbReference>
<keyword evidence="4" id="KW-0963">Cytoplasm</keyword>
<dbReference type="CDD" id="cd23809">
    <property type="entry name" value="UBCc_UBE2Z"/>
    <property type="match status" value="1"/>
</dbReference>
<dbReference type="PANTHER" id="PTHR46116">
    <property type="entry name" value="(E3-INDEPENDENT) E2 UBIQUITIN-CONJUGATING ENZYME"/>
    <property type="match status" value="1"/>
</dbReference>
<evidence type="ECO:0000259" key="15">
    <source>
        <dbReference type="PROSITE" id="PS50127"/>
    </source>
</evidence>
<keyword evidence="6" id="KW-0053">Apoptosis</keyword>
<organism evidence="16 17">
    <name type="scientific">Mesocestoides corti</name>
    <name type="common">Flatworm</name>
    <dbReference type="NCBI Taxonomy" id="53468"/>
    <lineage>
        <taxon>Eukaryota</taxon>
        <taxon>Metazoa</taxon>
        <taxon>Spiralia</taxon>
        <taxon>Lophotrochozoa</taxon>
        <taxon>Platyhelminthes</taxon>
        <taxon>Cestoda</taxon>
        <taxon>Eucestoda</taxon>
        <taxon>Cyclophyllidea</taxon>
        <taxon>Mesocestoididae</taxon>
        <taxon>Mesocestoides</taxon>
    </lineage>
</organism>
<reference evidence="16 17" key="1">
    <citation type="submission" date="2018-10" db="EMBL/GenBank/DDBJ databases">
        <authorList>
            <consortium name="Pathogen Informatics"/>
        </authorList>
    </citation>
    <scope>NUCLEOTIDE SEQUENCE [LARGE SCALE GENOMIC DNA]</scope>
</reference>
<keyword evidence="8" id="KW-0833">Ubl conjugation pathway</keyword>
<dbReference type="EC" id="2.3.2.23" evidence="3"/>
<dbReference type="GO" id="GO:0006915">
    <property type="term" value="P:apoptotic process"/>
    <property type="evidence" value="ECO:0007669"/>
    <property type="project" value="UniProtKB-KW"/>
</dbReference>
<dbReference type="PANTHER" id="PTHR46116:SF26">
    <property type="entry name" value="UBIQUITIN-CONJUGATING ENZYME E2 Z"/>
    <property type="match status" value="1"/>
</dbReference>
<accession>A0A0R3UHA5</accession>
<evidence type="ECO:0000256" key="14">
    <source>
        <dbReference type="ARBA" id="ARBA00042401"/>
    </source>
</evidence>
<dbReference type="PROSITE" id="PS50127">
    <property type="entry name" value="UBC_2"/>
    <property type="match status" value="1"/>
</dbReference>
<evidence type="ECO:0000256" key="3">
    <source>
        <dbReference type="ARBA" id="ARBA00012486"/>
    </source>
</evidence>
<evidence type="ECO:0000256" key="10">
    <source>
        <dbReference type="ARBA" id="ARBA00023242"/>
    </source>
</evidence>
<evidence type="ECO:0000256" key="4">
    <source>
        <dbReference type="ARBA" id="ARBA00022490"/>
    </source>
</evidence>
<keyword evidence="17" id="KW-1185">Reference proteome</keyword>
<evidence type="ECO:0000256" key="12">
    <source>
        <dbReference type="ARBA" id="ARBA00041798"/>
    </source>
</evidence>
<dbReference type="InterPro" id="IPR016135">
    <property type="entry name" value="UBQ-conjugating_enzyme/RWD"/>
</dbReference>
<dbReference type="GO" id="GO:0004869">
    <property type="term" value="F:cysteine-type endopeptidase inhibitor activity"/>
    <property type="evidence" value="ECO:0007669"/>
    <property type="project" value="TreeGrafter"/>
</dbReference>
<dbReference type="InterPro" id="IPR000608">
    <property type="entry name" value="UBC"/>
</dbReference>
<dbReference type="GO" id="GO:0005634">
    <property type="term" value="C:nucleus"/>
    <property type="evidence" value="ECO:0007669"/>
    <property type="project" value="UniProtKB-SubCell"/>
</dbReference>
<evidence type="ECO:0000256" key="7">
    <source>
        <dbReference type="ARBA" id="ARBA00022741"/>
    </source>
</evidence>
<evidence type="ECO:0000256" key="2">
    <source>
        <dbReference type="ARBA" id="ARBA00004496"/>
    </source>
</evidence>
<evidence type="ECO:0000313" key="18">
    <source>
        <dbReference type="WBParaSite" id="MCU_002399-RA"/>
    </source>
</evidence>
<evidence type="ECO:0000256" key="9">
    <source>
        <dbReference type="ARBA" id="ARBA00022840"/>
    </source>
</evidence>
<dbReference type="OrthoDB" id="47801at2759"/>
<dbReference type="Pfam" id="PF00179">
    <property type="entry name" value="UQ_con"/>
    <property type="match status" value="1"/>
</dbReference>
<keyword evidence="10" id="KW-0539">Nucleus</keyword>
<dbReference type="GO" id="GO:0005737">
    <property type="term" value="C:cytoplasm"/>
    <property type="evidence" value="ECO:0007669"/>
    <property type="project" value="UniProtKB-SubCell"/>
</dbReference>
<name>A0A0R3UHA5_MESCO</name>
<evidence type="ECO:0000313" key="17">
    <source>
        <dbReference type="Proteomes" id="UP000267029"/>
    </source>
</evidence>
<dbReference type="Proteomes" id="UP000267029">
    <property type="component" value="Unassembled WGS sequence"/>
</dbReference>
<comment type="subcellular location">
    <subcellularLocation>
        <location evidence="2">Cytoplasm</location>
    </subcellularLocation>
    <subcellularLocation>
        <location evidence="1">Nucleus</location>
    </subcellularLocation>
</comment>
<dbReference type="SMART" id="SM00212">
    <property type="entry name" value="UBCc"/>
    <property type="match status" value="1"/>
</dbReference>
<dbReference type="STRING" id="53468.A0A0R3UHA5"/>
<keyword evidence="7" id="KW-0547">Nucleotide-binding</keyword>
<dbReference type="GO" id="GO:0005524">
    <property type="term" value="F:ATP binding"/>
    <property type="evidence" value="ECO:0007669"/>
    <property type="project" value="UniProtKB-KW"/>
</dbReference>
<gene>
    <name evidence="16" type="ORF">MCOS_LOCUS6697</name>
</gene>
<keyword evidence="5" id="KW-0808">Transferase</keyword>
<evidence type="ECO:0000256" key="13">
    <source>
        <dbReference type="ARBA" id="ARBA00042316"/>
    </source>
</evidence>
<dbReference type="GO" id="GO:0061631">
    <property type="term" value="F:ubiquitin conjugating enzyme activity"/>
    <property type="evidence" value="ECO:0007669"/>
    <property type="project" value="UniProtKB-EC"/>
</dbReference>